<feature type="region of interest" description="Disordered" evidence="8">
    <location>
        <begin position="1"/>
        <end position="22"/>
    </location>
</feature>
<keyword evidence="6 9" id="KW-1133">Transmembrane helix</keyword>
<keyword evidence="5 9" id="KW-0812">Transmembrane</keyword>
<proteinExistence type="inferred from homology"/>
<reference evidence="10 11" key="1">
    <citation type="submission" date="2019-04" db="EMBL/GenBank/DDBJ databases">
        <authorList>
            <person name="Hwang J.C."/>
        </authorList>
    </citation>
    <scope>NUCLEOTIDE SEQUENCE [LARGE SCALE GENOMIC DNA]</scope>
    <source>
        <strain evidence="10 11">IMCC35001</strain>
    </source>
</reference>
<evidence type="ECO:0000256" key="4">
    <source>
        <dbReference type="ARBA" id="ARBA00022519"/>
    </source>
</evidence>
<dbReference type="GO" id="GO:0005886">
    <property type="term" value="C:plasma membrane"/>
    <property type="evidence" value="ECO:0007669"/>
    <property type="project" value="UniProtKB-SubCell"/>
</dbReference>
<feature type="transmembrane region" description="Helical" evidence="9">
    <location>
        <begin position="74"/>
        <end position="93"/>
    </location>
</feature>
<dbReference type="RefSeq" id="WP_136854468.1">
    <property type="nucleotide sequence ID" value="NZ_SWCI01000017.1"/>
</dbReference>
<gene>
    <name evidence="10" type="ORF">FCL40_16865</name>
</gene>
<evidence type="ECO:0000256" key="3">
    <source>
        <dbReference type="ARBA" id="ARBA00022475"/>
    </source>
</evidence>
<sequence>MKPLKAAEEFSPELEPQVRPEEESLIAPEPVEVLPRRRRMGLWGKALLASGVLLLLTETGLTLMRAWGQSPWLFGLYALFVSLALGGLLTLAGREVARLRRLRNRHALREQLQPLVGSEQMGAALPLLEGLKTELPGARERWPEFERRRQPHHSDAELLALADGALVAPLDQQAEAIIYRYSAQAAVMLAASPLAVMDMALMLWRNQRMLDELSRLYGVEPGYLGRLSLVRQMLVNLIYAGGSELVLDLGGQLLTAELTGKLSGRVAQGLGAGMLTARLGYQAQALCRPLPQVSPRPRLIKVQVRLLGELTRWSAGALKRARETVDRNK</sequence>
<evidence type="ECO:0000313" key="11">
    <source>
        <dbReference type="Proteomes" id="UP000305674"/>
    </source>
</evidence>
<comment type="similarity">
    <text evidence="2">Belongs to the UPF0283 family.</text>
</comment>
<accession>A0A4U1B9S2</accession>
<organism evidence="10 11">
    <name type="scientific">Ferrimonas sediminicola</name>
    <dbReference type="NCBI Taxonomy" id="2569538"/>
    <lineage>
        <taxon>Bacteria</taxon>
        <taxon>Pseudomonadati</taxon>
        <taxon>Pseudomonadota</taxon>
        <taxon>Gammaproteobacteria</taxon>
        <taxon>Alteromonadales</taxon>
        <taxon>Ferrimonadaceae</taxon>
        <taxon>Ferrimonas</taxon>
    </lineage>
</organism>
<comment type="caution">
    <text evidence="10">The sequence shown here is derived from an EMBL/GenBank/DDBJ whole genome shotgun (WGS) entry which is preliminary data.</text>
</comment>
<evidence type="ECO:0000256" key="9">
    <source>
        <dbReference type="SAM" id="Phobius"/>
    </source>
</evidence>
<name>A0A4U1B9S2_9GAMM</name>
<evidence type="ECO:0000256" key="2">
    <source>
        <dbReference type="ARBA" id="ARBA00008255"/>
    </source>
</evidence>
<dbReference type="PANTHER" id="PTHR39342:SF1">
    <property type="entry name" value="UPF0283 MEMBRANE PROTEIN YCJF"/>
    <property type="match status" value="1"/>
</dbReference>
<evidence type="ECO:0000313" key="10">
    <source>
        <dbReference type="EMBL" id="TKB46849.1"/>
    </source>
</evidence>
<evidence type="ECO:0000256" key="5">
    <source>
        <dbReference type="ARBA" id="ARBA00022692"/>
    </source>
</evidence>
<evidence type="ECO:0000256" key="1">
    <source>
        <dbReference type="ARBA" id="ARBA00004429"/>
    </source>
</evidence>
<dbReference type="Pfam" id="PF05128">
    <property type="entry name" value="DUF697"/>
    <property type="match status" value="1"/>
</dbReference>
<dbReference type="InterPro" id="IPR021147">
    <property type="entry name" value="DUF697"/>
</dbReference>
<evidence type="ECO:0000256" key="6">
    <source>
        <dbReference type="ARBA" id="ARBA00022989"/>
    </source>
</evidence>
<evidence type="ECO:0000256" key="7">
    <source>
        <dbReference type="ARBA" id="ARBA00023136"/>
    </source>
</evidence>
<dbReference type="Proteomes" id="UP000305674">
    <property type="component" value="Unassembled WGS sequence"/>
</dbReference>
<dbReference type="InterPro" id="IPR006507">
    <property type="entry name" value="UPF0283"/>
</dbReference>
<dbReference type="EMBL" id="SWCI01000017">
    <property type="protein sequence ID" value="TKB46849.1"/>
    <property type="molecule type" value="Genomic_DNA"/>
</dbReference>
<feature type="transmembrane region" description="Helical" evidence="9">
    <location>
        <begin position="46"/>
        <end position="68"/>
    </location>
</feature>
<keyword evidence="11" id="KW-1185">Reference proteome</keyword>
<protein>
    <submittedName>
        <fullName evidence="10">TIGR01620 family protein</fullName>
    </submittedName>
</protein>
<dbReference type="PANTHER" id="PTHR39342">
    <property type="entry name" value="UPF0283 MEMBRANE PROTEIN YCJF"/>
    <property type="match status" value="1"/>
</dbReference>
<evidence type="ECO:0000256" key="8">
    <source>
        <dbReference type="SAM" id="MobiDB-lite"/>
    </source>
</evidence>
<dbReference type="OrthoDB" id="958025at2"/>
<dbReference type="NCBIfam" id="TIGR01620">
    <property type="entry name" value="hyp_HI0043"/>
    <property type="match status" value="1"/>
</dbReference>
<keyword evidence="7 9" id="KW-0472">Membrane</keyword>
<dbReference type="AlphaFoldDB" id="A0A4U1B9S2"/>
<comment type="subcellular location">
    <subcellularLocation>
        <location evidence="1">Cell inner membrane</location>
        <topology evidence="1">Multi-pass membrane protein</topology>
    </subcellularLocation>
</comment>
<keyword evidence="3" id="KW-1003">Cell membrane</keyword>
<keyword evidence="4" id="KW-0997">Cell inner membrane</keyword>